<dbReference type="Proteomes" id="UP001499993">
    <property type="component" value="Unassembled WGS sequence"/>
</dbReference>
<feature type="compositionally biased region" description="Gly residues" evidence="1">
    <location>
        <begin position="683"/>
        <end position="702"/>
    </location>
</feature>
<proteinExistence type="predicted"/>
<keyword evidence="4" id="KW-1185">Reference proteome</keyword>
<feature type="transmembrane region" description="Helical" evidence="2">
    <location>
        <begin position="396"/>
        <end position="415"/>
    </location>
</feature>
<gene>
    <name evidence="3" type="ORF">GCM10023224_36000</name>
</gene>
<feature type="transmembrane region" description="Helical" evidence="2">
    <location>
        <begin position="337"/>
        <end position="356"/>
    </location>
</feature>
<feature type="transmembrane region" description="Helical" evidence="2">
    <location>
        <begin position="363"/>
        <end position="384"/>
    </location>
</feature>
<organism evidence="3 4">
    <name type="scientific">Streptomonospora halophila</name>
    <dbReference type="NCBI Taxonomy" id="427369"/>
    <lineage>
        <taxon>Bacteria</taxon>
        <taxon>Bacillati</taxon>
        <taxon>Actinomycetota</taxon>
        <taxon>Actinomycetes</taxon>
        <taxon>Streptosporangiales</taxon>
        <taxon>Nocardiopsidaceae</taxon>
        <taxon>Streptomonospora</taxon>
    </lineage>
</organism>
<keyword evidence="2" id="KW-1133">Transmembrane helix</keyword>
<feature type="transmembrane region" description="Helical" evidence="2">
    <location>
        <begin position="127"/>
        <end position="152"/>
    </location>
</feature>
<feature type="transmembrane region" description="Helical" evidence="2">
    <location>
        <begin position="236"/>
        <end position="255"/>
    </location>
</feature>
<keyword evidence="2" id="KW-0472">Membrane</keyword>
<evidence type="ECO:0000256" key="2">
    <source>
        <dbReference type="SAM" id="Phobius"/>
    </source>
</evidence>
<reference evidence="4" key="1">
    <citation type="journal article" date="2019" name="Int. J. Syst. Evol. Microbiol.">
        <title>The Global Catalogue of Microorganisms (GCM) 10K type strain sequencing project: providing services to taxonomists for standard genome sequencing and annotation.</title>
        <authorList>
            <consortium name="The Broad Institute Genomics Platform"/>
            <consortium name="The Broad Institute Genome Sequencing Center for Infectious Disease"/>
            <person name="Wu L."/>
            <person name="Ma J."/>
        </authorList>
    </citation>
    <scope>NUCLEOTIDE SEQUENCE [LARGE SCALE GENOMIC DNA]</scope>
    <source>
        <strain evidence="4">JCM 18123</strain>
    </source>
</reference>
<protein>
    <recommendedName>
        <fullName evidence="5">Glycosyltransferase RgtA/B/C/D-like domain-containing protein</fullName>
    </recommendedName>
</protein>
<feature type="transmembrane region" description="Helical" evidence="2">
    <location>
        <begin position="262"/>
        <end position="280"/>
    </location>
</feature>
<evidence type="ECO:0000313" key="3">
    <source>
        <dbReference type="EMBL" id="GAA4948782.1"/>
    </source>
</evidence>
<dbReference type="RefSeq" id="WP_345557630.1">
    <property type="nucleotide sequence ID" value="NZ_BAABIK010000021.1"/>
</dbReference>
<evidence type="ECO:0000256" key="1">
    <source>
        <dbReference type="SAM" id="MobiDB-lite"/>
    </source>
</evidence>
<feature type="compositionally biased region" description="Low complexity" evidence="1">
    <location>
        <begin position="1"/>
        <end position="18"/>
    </location>
</feature>
<dbReference type="EMBL" id="BAABIK010000021">
    <property type="protein sequence ID" value="GAA4948782.1"/>
    <property type="molecule type" value="Genomic_DNA"/>
</dbReference>
<keyword evidence="2" id="KW-0812">Transmembrane</keyword>
<accession>A0ABP9GN68</accession>
<name>A0ABP9GN68_9ACTN</name>
<comment type="caution">
    <text evidence="3">The sequence shown here is derived from an EMBL/GenBank/DDBJ whole genome shotgun (WGS) entry which is preliminary data.</text>
</comment>
<feature type="compositionally biased region" description="Low complexity" evidence="1">
    <location>
        <begin position="27"/>
        <end position="36"/>
    </location>
</feature>
<sequence length="702" mass="73238">MNDADAPAPASGATAESGHTPQEPEPADSGAPERAASAARPGARAAALANRALRDPIVLAGAALIIASLALKIHVLQAAYFVEDDFLFIGDAAATDLTLDYLTDLHKGHMMPGALLLAYIQAGTAPYSWAAAAGAMLATQAAACVAVFALLWEVFGRRWAVIAPLALYLAAPLTVPVLAWWSAALNAVPFQLATALALLWAVRYLRTGEGRYGWLTAGAVLLGMAFSVKAVFLPVLLFAVAALFLVPGPLPRVLWRTADRDLPFWAGTALMSAAYGLLYLSRQDTAEGEGAGIPDPGVAGAMVRRMLGETFPVGAMGGPGEWGPVTPSGGLLEPSTAAVAAAWAGLALVVLGSLLVRRRAWRAWALLAGYLVVVDAVPTVIARGRYESMVGYDPRYVADAALVFVLCLALAYLPVRNEQDALRTGRLRPPRRAARSAAAAATAVMTAAGAYSTYAFTDTLSGERVRWYLDTVRQSVREVPAEAGIYPRPVPEDIVLPWNGPRRLTSHVLSPLAEPGVAERIREPEPANSALVFNDAGFLVPAEPAEGSAFFGPPEDEECVATFGGQVRWPVESLGGPRLVLSLAYTAEKPTELGAVLGDAWVTTRLPAAPKGGVWYLPVDGAGTELTLHTNADELCMEWVTFGELEPVTDGDPWSEDGGGKQEEDTDGGKAEDGDGGGEAEDGSGGGSDGGTGGSGGGQRGD</sequence>
<feature type="transmembrane region" description="Helical" evidence="2">
    <location>
        <begin position="187"/>
        <end position="205"/>
    </location>
</feature>
<feature type="transmembrane region" description="Helical" evidence="2">
    <location>
        <begin position="212"/>
        <end position="230"/>
    </location>
</feature>
<feature type="region of interest" description="Disordered" evidence="1">
    <location>
        <begin position="1"/>
        <end position="36"/>
    </location>
</feature>
<feature type="compositionally biased region" description="Basic and acidic residues" evidence="1">
    <location>
        <begin position="658"/>
        <end position="673"/>
    </location>
</feature>
<feature type="transmembrane region" description="Helical" evidence="2">
    <location>
        <begin position="436"/>
        <end position="456"/>
    </location>
</feature>
<feature type="transmembrane region" description="Helical" evidence="2">
    <location>
        <begin position="159"/>
        <end position="181"/>
    </location>
</feature>
<evidence type="ECO:0008006" key="5">
    <source>
        <dbReference type="Google" id="ProtNLM"/>
    </source>
</evidence>
<evidence type="ECO:0000313" key="4">
    <source>
        <dbReference type="Proteomes" id="UP001499993"/>
    </source>
</evidence>
<feature type="region of interest" description="Disordered" evidence="1">
    <location>
        <begin position="646"/>
        <end position="702"/>
    </location>
</feature>
<feature type="transmembrane region" description="Helical" evidence="2">
    <location>
        <begin position="57"/>
        <end position="82"/>
    </location>
</feature>